<dbReference type="GO" id="GO:0043531">
    <property type="term" value="F:ADP binding"/>
    <property type="evidence" value="ECO:0007669"/>
    <property type="project" value="InterPro"/>
</dbReference>
<keyword evidence="1" id="KW-0433">Leucine-rich repeat</keyword>
<dbReference type="Gene3D" id="1.10.8.430">
    <property type="entry name" value="Helical domain of apoptotic protease-activating factors"/>
    <property type="match status" value="1"/>
</dbReference>
<evidence type="ECO:0000313" key="4">
    <source>
        <dbReference type="EMBL" id="KAH9288926.1"/>
    </source>
</evidence>
<dbReference type="OMA" id="LEICIMD"/>
<dbReference type="InterPro" id="IPR058192">
    <property type="entry name" value="WHD_ROQ1-like"/>
</dbReference>
<dbReference type="Pfam" id="PF01582">
    <property type="entry name" value="TIR"/>
    <property type="match status" value="1"/>
</dbReference>
<evidence type="ECO:0000313" key="5">
    <source>
        <dbReference type="Proteomes" id="UP000824469"/>
    </source>
</evidence>
<dbReference type="InterPro" id="IPR042197">
    <property type="entry name" value="Apaf_helical"/>
</dbReference>
<dbReference type="InterPro" id="IPR044974">
    <property type="entry name" value="Disease_R_plants"/>
</dbReference>
<dbReference type="PROSITE" id="PS50104">
    <property type="entry name" value="TIR"/>
    <property type="match status" value="1"/>
</dbReference>
<accession>A0AA38F4H1</accession>
<dbReference type="InterPro" id="IPR035897">
    <property type="entry name" value="Toll_tir_struct_dom_sf"/>
</dbReference>
<dbReference type="InterPro" id="IPR000157">
    <property type="entry name" value="TIR_dom"/>
</dbReference>
<dbReference type="InterPro" id="IPR032675">
    <property type="entry name" value="LRR_dom_sf"/>
</dbReference>
<evidence type="ECO:0000256" key="1">
    <source>
        <dbReference type="ARBA" id="ARBA00022614"/>
    </source>
</evidence>
<organism evidence="4 5">
    <name type="scientific">Taxus chinensis</name>
    <name type="common">Chinese yew</name>
    <name type="synonym">Taxus wallichiana var. chinensis</name>
    <dbReference type="NCBI Taxonomy" id="29808"/>
    <lineage>
        <taxon>Eukaryota</taxon>
        <taxon>Viridiplantae</taxon>
        <taxon>Streptophyta</taxon>
        <taxon>Embryophyta</taxon>
        <taxon>Tracheophyta</taxon>
        <taxon>Spermatophyta</taxon>
        <taxon>Pinopsida</taxon>
        <taxon>Pinidae</taxon>
        <taxon>Conifers II</taxon>
        <taxon>Cupressales</taxon>
        <taxon>Taxaceae</taxon>
        <taxon>Taxus</taxon>
    </lineage>
</organism>
<dbReference type="GO" id="GO:0006952">
    <property type="term" value="P:defense response"/>
    <property type="evidence" value="ECO:0007669"/>
    <property type="project" value="InterPro"/>
</dbReference>
<dbReference type="Gene3D" id="3.40.50.10140">
    <property type="entry name" value="Toll/interleukin-1 receptor homology (TIR) domain"/>
    <property type="match status" value="1"/>
</dbReference>
<dbReference type="GO" id="GO:0007165">
    <property type="term" value="P:signal transduction"/>
    <property type="evidence" value="ECO:0007669"/>
    <property type="project" value="InterPro"/>
</dbReference>
<dbReference type="PRINTS" id="PR00364">
    <property type="entry name" value="DISEASERSIST"/>
</dbReference>
<comment type="caution">
    <text evidence="4">The sequence shown here is derived from an EMBL/GenBank/DDBJ whole genome shotgun (WGS) entry which is preliminary data.</text>
</comment>
<dbReference type="InterPro" id="IPR027417">
    <property type="entry name" value="P-loop_NTPase"/>
</dbReference>
<dbReference type="EMBL" id="JAHRHJ020003813">
    <property type="protein sequence ID" value="KAH9288926.1"/>
    <property type="molecule type" value="Genomic_DNA"/>
</dbReference>
<dbReference type="Pfam" id="PF00931">
    <property type="entry name" value="NB-ARC"/>
    <property type="match status" value="1"/>
</dbReference>
<reference evidence="4 5" key="1">
    <citation type="journal article" date="2021" name="Nat. Plants">
        <title>The Taxus genome provides insights into paclitaxel biosynthesis.</title>
        <authorList>
            <person name="Xiong X."/>
            <person name="Gou J."/>
            <person name="Liao Q."/>
            <person name="Li Y."/>
            <person name="Zhou Q."/>
            <person name="Bi G."/>
            <person name="Li C."/>
            <person name="Du R."/>
            <person name="Wang X."/>
            <person name="Sun T."/>
            <person name="Guo L."/>
            <person name="Liang H."/>
            <person name="Lu P."/>
            <person name="Wu Y."/>
            <person name="Zhang Z."/>
            <person name="Ro D.K."/>
            <person name="Shang Y."/>
            <person name="Huang S."/>
            <person name="Yan J."/>
        </authorList>
    </citation>
    <scope>NUCLEOTIDE SEQUENCE [LARGE SCALE GENOMIC DNA]</scope>
    <source>
        <strain evidence="4">Ta-2019</strain>
    </source>
</reference>
<dbReference type="InterPro" id="IPR002182">
    <property type="entry name" value="NB-ARC"/>
</dbReference>
<dbReference type="SUPFAM" id="SSF52200">
    <property type="entry name" value="Toll/Interleukin receptor TIR domain"/>
    <property type="match status" value="1"/>
</dbReference>
<gene>
    <name evidence="4" type="ORF">KI387_033043</name>
</gene>
<dbReference type="Proteomes" id="UP000824469">
    <property type="component" value="Unassembled WGS sequence"/>
</dbReference>
<proteinExistence type="predicted"/>
<protein>
    <recommendedName>
        <fullName evidence="3">TIR domain-containing protein</fullName>
    </recommendedName>
</protein>
<feature type="domain" description="TIR" evidence="3">
    <location>
        <begin position="34"/>
        <end position="193"/>
    </location>
</feature>
<keyword evidence="5" id="KW-1185">Reference proteome</keyword>
<dbReference type="PANTHER" id="PTHR11017:SF385">
    <property type="entry name" value="DISEASE RESISTANCE PROTEIN (TIR-NBS-LRR CLASS)-RELATED"/>
    <property type="match status" value="1"/>
</dbReference>
<dbReference type="PANTHER" id="PTHR11017">
    <property type="entry name" value="LEUCINE-RICH REPEAT-CONTAINING PROTEIN"/>
    <property type="match status" value="1"/>
</dbReference>
<dbReference type="SMART" id="SM00255">
    <property type="entry name" value="TIR"/>
    <property type="match status" value="1"/>
</dbReference>
<dbReference type="Gene3D" id="3.80.10.10">
    <property type="entry name" value="Ribonuclease Inhibitor"/>
    <property type="match status" value="5"/>
</dbReference>
<name>A0AA38F4H1_TAXCH</name>
<sequence>MASSSSSHLQNEEHQAFSGIEPPGIRRNVDETSRLYDVFINHRGPDVKQTLATQLYNSLRELGILVFLDSEEMELGDSFPSTIETAIRSAAVHIAIFSKKYAESPWCLAELVLMLQSQAKIIPVFYDVHPRELRHIEKGVYAEAFTDYKNQCMYTEKLKEWKEALQSVSFIAGEEFNRFSDCENIVKAVRKEVERLNFKLHVAKYPVGLNKLVEDFERQQLHELVGDFESQSRLNKEGEKKAQIVGIFGMGGIGKTTLSKELFNRKHSQYTRTSFLFDVREASTKRELPYLQLKLLKDLFNEDQPSFRSIDEGKKYIRNCIGKSSFLSSLIVLDDIDQVEQLDALVVTDMLNKPGNTLIIVTTRDVGVLISAGITIGYYLKGMDRDAARELFSWHAFQQPHPASGYKDLVDAFLDGCGGLPLSLQVLGTHVHGRDQNYWRLELKKVRKMLPRDIQHSLKISFDALDSEEKQIFMDIACFFTDKEKSMALKIWEGSGWSAQHALQTLKDKCLVEEIVVGLEDILLRMHDHLRDLGREMANELGHPRRVWRPQYIESLELEGFQAILSKSNWRCFGSVKDRSMDAKITYFIGNSDDWDHAFTSLLWLELYFIDHKHTSIPSWIPLQNLQHLTIAQGHLERLWQSGVEEPSSLKEMHISSTIVEEFPNLSEMSNHLRKVVLNEEEIPIEWWSFIESLRTNPTSLSLTFSSNDYFTCFEGPSSRVPLRGLIFKGTVALNNRGQSTTVKSPMSSLQKVEFVDQDFVTRVIISGYHYPTLEFIHLRSMKNLTEVDLNMLTMMKSLKLTDCANLKCVSGICDLTNLVVLEISGCSELELPCLSHLSCLESVKIDKCMKLNCLGLDNCKNLNSICLEFMDSLIGVDFKMVTALKSLKFNHCTNLKSVSGLCDLRNLVKLKIGECSELEELSGLSHLSCLESIEIYRGQKLNSLHLESCANLNSVLIESMENLIEVDFKMVTALKTLKFNHCKNLKSVSGLCDLTALVKLKMGECSELEELSGLSHLSCLESIDIYRGQKLNSLQLDNCTNLKSVLLESMENLIKVDLRMVTALKSLQLRECENLKGVSGIGDLSNLVELSISGCSELEELPGLTHLNCLESLEIYKGEKLNSLQLDSCTNLNSVHLESMENLIEVDLKRVTELGSFQLRECKNLKTVSGIYDLSKLVELSISGCSELENLRGLTHLSCLKSVAVCRCEKLRCLELDDCRNLETVYMSGLPKLVMFSIRHCPQLHELSHLKGLSLLESITIDGCGKLNFFDISECENLKSLSGINVDAAEFQITNCPIVEELPSIACLERLAIIRCQKLHNIALPETLTYLDVEGQNEWKTMPWISDLSKLVILIIKECQELEELGVADLRFLETITIDRCQKLQKIAGIEQLHALKEMQLSLCSNVVIQNSIHRFQRVPRERVIVIGSAVKGAKSMLNPHLFSDWIAAEDVHEDKEQLDLPETMSAIIICAVVAVNSLSSTKRTKMFLQTWSGGSMSFPSFYLDSGEWIFTTVITDQEILNHHMANYQLANYKRLFETIWLQKPSGRPYWSAREGAMGKAWSAQEGTIEKAYVVMVKKDEEWKTHNVMRIISDRLLRK</sequence>
<dbReference type="SUPFAM" id="SSF52058">
    <property type="entry name" value="L domain-like"/>
    <property type="match status" value="4"/>
</dbReference>
<evidence type="ECO:0000256" key="2">
    <source>
        <dbReference type="SAM" id="MobiDB-lite"/>
    </source>
</evidence>
<dbReference type="Pfam" id="PF23282">
    <property type="entry name" value="WHD_ROQ1"/>
    <property type="match status" value="1"/>
</dbReference>
<evidence type="ECO:0000259" key="3">
    <source>
        <dbReference type="PROSITE" id="PS50104"/>
    </source>
</evidence>
<feature type="region of interest" description="Disordered" evidence="2">
    <location>
        <begin position="1"/>
        <end position="25"/>
    </location>
</feature>
<dbReference type="Gene3D" id="3.40.50.300">
    <property type="entry name" value="P-loop containing nucleotide triphosphate hydrolases"/>
    <property type="match status" value="1"/>
</dbReference>
<dbReference type="SUPFAM" id="SSF52540">
    <property type="entry name" value="P-loop containing nucleoside triphosphate hydrolases"/>
    <property type="match status" value="1"/>
</dbReference>